<evidence type="ECO:0000313" key="10">
    <source>
        <dbReference type="EMBL" id="KAG1787646.1"/>
    </source>
</evidence>
<dbReference type="InterPro" id="IPR018108">
    <property type="entry name" value="MCP_transmembrane"/>
</dbReference>
<dbReference type="SUPFAM" id="SSF103506">
    <property type="entry name" value="Mitochondrial carrier"/>
    <property type="match status" value="1"/>
</dbReference>
<comment type="subcellular location">
    <subcellularLocation>
        <location evidence="1">Mitochondrion membrane</location>
        <topology evidence="1">Multi-pass membrane protein</topology>
    </subcellularLocation>
</comment>
<protein>
    <submittedName>
        <fullName evidence="10">Solute carrier family 25 member 38</fullName>
    </submittedName>
</protein>
<dbReference type="Proteomes" id="UP000719766">
    <property type="component" value="Unassembled WGS sequence"/>
</dbReference>
<gene>
    <name evidence="10" type="ORF">HD556DRAFT_1246424</name>
</gene>
<name>A0A9P7DD69_9AGAM</name>
<accession>A0A9P7DD69</accession>
<dbReference type="GeneID" id="64592373"/>
<feature type="repeat" description="Solcar" evidence="8">
    <location>
        <begin position="120"/>
        <end position="203"/>
    </location>
</feature>
<dbReference type="GO" id="GO:0015187">
    <property type="term" value="F:glycine transmembrane transporter activity"/>
    <property type="evidence" value="ECO:0007669"/>
    <property type="project" value="TreeGrafter"/>
</dbReference>
<keyword evidence="4" id="KW-0677">Repeat</keyword>
<dbReference type="InterPro" id="IPR002067">
    <property type="entry name" value="MCP"/>
</dbReference>
<evidence type="ECO:0000256" key="4">
    <source>
        <dbReference type="ARBA" id="ARBA00022737"/>
    </source>
</evidence>
<dbReference type="OrthoDB" id="1924968at2759"/>
<evidence type="ECO:0000256" key="2">
    <source>
        <dbReference type="ARBA" id="ARBA00022448"/>
    </source>
</evidence>
<keyword evidence="6" id="KW-0496">Mitochondrion</keyword>
<evidence type="ECO:0000256" key="5">
    <source>
        <dbReference type="ARBA" id="ARBA00022989"/>
    </source>
</evidence>
<keyword evidence="11" id="KW-1185">Reference proteome</keyword>
<evidence type="ECO:0000313" key="11">
    <source>
        <dbReference type="Proteomes" id="UP000719766"/>
    </source>
</evidence>
<keyword evidence="5" id="KW-1133">Transmembrane helix</keyword>
<dbReference type="GO" id="GO:0031966">
    <property type="term" value="C:mitochondrial membrane"/>
    <property type="evidence" value="ECO:0007669"/>
    <property type="project" value="UniProtKB-SubCell"/>
</dbReference>
<comment type="caution">
    <text evidence="10">The sequence shown here is derived from an EMBL/GenBank/DDBJ whole genome shotgun (WGS) entry which is preliminary data.</text>
</comment>
<evidence type="ECO:0000256" key="7">
    <source>
        <dbReference type="ARBA" id="ARBA00023136"/>
    </source>
</evidence>
<feature type="repeat" description="Solcar" evidence="8">
    <location>
        <begin position="6"/>
        <end position="95"/>
    </location>
</feature>
<keyword evidence="3 8" id="KW-0812">Transmembrane</keyword>
<dbReference type="Pfam" id="PF00153">
    <property type="entry name" value="Mito_carr"/>
    <property type="match status" value="3"/>
</dbReference>
<dbReference type="PANTHER" id="PTHR46181:SF3">
    <property type="entry name" value="MITOCHONDRIAL GLYCINE TRANSPORTER"/>
    <property type="match status" value="1"/>
</dbReference>
<evidence type="ECO:0000256" key="8">
    <source>
        <dbReference type="PROSITE-ProRule" id="PRU00282"/>
    </source>
</evidence>
<dbReference type="AlphaFoldDB" id="A0A9P7DD69"/>
<evidence type="ECO:0000256" key="1">
    <source>
        <dbReference type="ARBA" id="ARBA00004225"/>
    </source>
</evidence>
<dbReference type="InterPro" id="IPR023395">
    <property type="entry name" value="MCP_dom_sf"/>
</dbReference>
<proteinExistence type="inferred from homology"/>
<dbReference type="RefSeq" id="XP_041154969.1">
    <property type="nucleotide sequence ID" value="XM_041298609.1"/>
</dbReference>
<keyword evidence="7 8" id="KW-0472">Membrane</keyword>
<dbReference type="PANTHER" id="PTHR46181">
    <property type="entry name" value="MITOCHONDRIAL GLYCINE TRANSPORTER"/>
    <property type="match status" value="1"/>
</dbReference>
<evidence type="ECO:0000256" key="9">
    <source>
        <dbReference type="RuleBase" id="RU000488"/>
    </source>
</evidence>
<evidence type="ECO:0000256" key="6">
    <source>
        <dbReference type="ARBA" id="ARBA00023128"/>
    </source>
</evidence>
<dbReference type="EMBL" id="JABBWE010000076">
    <property type="protein sequence ID" value="KAG1787646.1"/>
    <property type="molecule type" value="Genomic_DNA"/>
</dbReference>
<dbReference type="GO" id="GO:1904983">
    <property type="term" value="P:glycine import into mitochondrion"/>
    <property type="evidence" value="ECO:0007669"/>
    <property type="project" value="TreeGrafter"/>
</dbReference>
<dbReference type="PRINTS" id="PR00926">
    <property type="entry name" value="MITOCARRIER"/>
</dbReference>
<organism evidence="10 11">
    <name type="scientific">Suillus plorans</name>
    <dbReference type="NCBI Taxonomy" id="116603"/>
    <lineage>
        <taxon>Eukaryota</taxon>
        <taxon>Fungi</taxon>
        <taxon>Dikarya</taxon>
        <taxon>Basidiomycota</taxon>
        <taxon>Agaricomycotina</taxon>
        <taxon>Agaricomycetes</taxon>
        <taxon>Agaricomycetidae</taxon>
        <taxon>Boletales</taxon>
        <taxon>Suillineae</taxon>
        <taxon>Suillaceae</taxon>
        <taxon>Suillus</taxon>
    </lineage>
</organism>
<dbReference type="PROSITE" id="PS50920">
    <property type="entry name" value="SOLCAR"/>
    <property type="match status" value="3"/>
</dbReference>
<dbReference type="Gene3D" id="1.50.40.10">
    <property type="entry name" value="Mitochondrial carrier domain"/>
    <property type="match status" value="1"/>
</dbReference>
<comment type="similarity">
    <text evidence="9">Belongs to the mitochondrial carrier (TC 2.A.29) family.</text>
</comment>
<sequence length="317" mass="34329">MRLSLHGLTSSDFSGALSGFGGAILLQPLDLLKTRIQQGDSALNAGNTTIIWRTTKDIIRNEGIKGLWTGTSATLVRNVPGVALYFTSLTYLRSIMAKSPYFSAHQQHNRDSSKTVLPKLSSQGNLIAGATARVGVGLILNPFSILKARFESELHAYRSLSGSLLSIARMGPSELMRGFVASSLRDAPYAGLFVVIYESIKRETKSNSCVPAYFIPTAYAVGIHSFSAASAGAVATMATHPFDVIKTKMQVRSEDKYRGFTTTVMRIFKAVVFSSLNSQQRGAAGFFDGASLRMSRKILSSAIGWAVFEGMLLFMQT</sequence>
<evidence type="ECO:0000256" key="3">
    <source>
        <dbReference type="ARBA" id="ARBA00022692"/>
    </source>
</evidence>
<feature type="repeat" description="Solcar" evidence="8">
    <location>
        <begin position="219"/>
        <end position="314"/>
    </location>
</feature>
<reference evidence="10" key="1">
    <citation type="journal article" date="2020" name="New Phytol.">
        <title>Comparative genomics reveals dynamic genome evolution in host specialist ectomycorrhizal fungi.</title>
        <authorList>
            <person name="Lofgren L.A."/>
            <person name="Nguyen N.H."/>
            <person name="Vilgalys R."/>
            <person name="Ruytinx J."/>
            <person name="Liao H.L."/>
            <person name="Branco S."/>
            <person name="Kuo A."/>
            <person name="LaButti K."/>
            <person name="Lipzen A."/>
            <person name="Andreopoulos W."/>
            <person name="Pangilinan J."/>
            <person name="Riley R."/>
            <person name="Hundley H."/>
            <person name="Na H."/>
            <person name="Barry K."/>
            <person name="Grigoriev I.V."/>
            <person name="Stajich J.E."/>
            <person name="Kennedy P.G."/>
        </authorList>
    </citation>
    <scope>NUCLEOTIDE SEQUENCE</scope>
    <source>
        <strain evidence="10">S12</strain>
    </source>
</reference>
<keyword evidence="2 9" id="KW-0813">Transport</keyword>